<dbReference type="GO" id="GO:0006950">
    <property type="term" value="P:response to stress"/>
    <property type="evidence" value="ECO:0007669"/>
    <property type="project" value="TreeGrafter"/>
</dbReference>
<dbReference type="PANTHER" id="PTHR33164">
    <property type="entry name" value="TRANSCRIPTIONAL REGULATOR, MARR FAMILY"/>
    <property type="match status" value="1"/>
</dbReference>
<dbReference type="PROSITE" id="PS50995">
    <property type="entry name" value="HTH_MARR_2"/>
    <property type="match status" value="1"/>
</dbReference>
<dbReference type="InterPro" id="IPR036388">
    <property type="entry name" value="WH-like_DNA-bd_sf"/>
</dbReference>
<dbReference type="SUPFAM" id="SSF46785">
    <property type="entry name" value="Winged helix' DNA-binding domain"/>
    <property type="match status" value="1"/>
</dbReference>
<accession>A0A854NJY8</accession>
<reference evidence="3" key="1">
    <citation type="submission" date="2016-02" db="EMBL/GenBank/DDBJ databases">
        <title>Genomic analyses of a collection of pathogenic Corynebacterium diphtheriae.</title>
        <authorList>
            <person name="Sangal V."/>
            <person name="Titov L."/>
        </authorList>
    </citation>
    <scope>NUCLEOTIDE SEQUENCE [LARGE SCALE GENOMIC DNA]</scope>
    <source>
        <strain evidence="3">1438</strain>
    </source>
</reference>
<dbReference type="RefSeq" id="WP_010935499.1">
    <property type="nucleotide sequence ID" value="NZ_CP103890.1"/>
</dbReference>
<dbReference type="Pfam" id="PF12802">
    <property type="entry name" value="MarR_2"/>
    <property type="match status" value="1"/>
</dbReference>
<name>A0A854NJY8_CORDP</name>
<dbReference type="GO" id="GO:0003700">
    <property type="term" value="F:DNA-binding transcription factor activity"/>
    <property type="evidence" value="ECO:0007669"/>
    <property type="project" value="InterPro"/>
</dbReference>
<sequence length="153" mass="16982">MSPNLGCMTPEIPADLLHSPTFQAERIRKCLRDGSEEVLSRYSVRMREYWILGFVAGVEPPTQVAIAAALGVDPSDMVRLIDSVESRGWVRRELDPRDRRRHLVHITDSGRALYEELSVLVAQSEAQVLAAAGDVATAQAMLRRLANQLVFGV</sequence>
<dbReference type="SMART" id="SM00347">
    <property type="entry name" value="HTH_MARR"/>
    <property type="match status" value="1"/>
</dbReference>
<dbReference type="Gene3D" id="1.10.10.10">
    <property type="entry name" value="Winged helix-like DNA-binding domain superfamily/Winged helix DNA-binding domain"/>
    <property type="match status" value="1"/>
</dbReference>
<dbReference type="InterPro" id="IPR000835">
    <property type="entry name" value="HTH_MarR-typ"/>
</dbReference>
<evidence type="ECO:0000313" key="2">
    <source>
        <dbReference type="EMBL" id="OWM36004.1"/>
    </source>
</evidence>
<dbReference type="InterPro" id="IPR039422">
    <property type="entry name" value="MarR/SlyA-like"/>
</dbReference>
<comment type="caution">
    <text evidence="2">The sequence shown here is derived from an EMBL/GenBank/DDBJ whole genome shotgun (WGS) entry which is preliminary data.</text>
</comment>
<proteinExistence type="predicted"/>
<dbReference type="InterPro" id="IPR036390">
    <property type="entry name" value="WH_DNA-bd_sf"/>
</dbReference>
<gene>
    <name evidence="2" type="ORF">AY602_00230</name>
</gene>
<organism evidence="2 3">
    <name type="scientific">Corynebacterium diphtheriae bv. mitis</name>
    <dbReference type="NCBI Taxonomy" id="1806053"/>
    <lineage>
        <taxon>Bacteria</taxon>
        <taxon>Bacillati</taxon>
        <taxon>Actinomycetota</taxon>
        <taxon>Actinomycetes</taxon>
        <taxon>Mycobacteriales</taxon>
        <taxon>Corynebacteriaceae</taxon>
        <taxon>Corynebacterium</taxon>
    </lineage>
</organism>
<dbReference type="PANTHER" id="PTHR33164:SF43">
    <property type="entry name" value="HTH-TYPE TRANSCRIPTIONAL REPRESSOR YETL"/>
    <property type="match status" value="1"/>
</dbReference>
<evidence type="ECO:0000259" key="1">
    <source>
        <dbReference type="PROSITE" id="PS50995"/>
    </source>
</evidence>
<dbReference type="PRINTS" id="PR00598">
    <property type="entry name" value="HTHMARR"/>
</dbReference>
<dbReference type="EMBL" id="LSZF01000001">
    <property type="protein sequence ID" value="OWM36004.1"/>
    <property type="molecule type" value="Genomic_DNA"/>
</dbReference>
<evidence type="ECO:0000313" key="3">
    <source>
        <dbReference type="Proteomes" id="UP000197692"/>
    </source>
</evidence>
<protein>
    <submittedName>
        <fullName evidence="2">MarR family transcriptional regulator</fullName>
    </submittedName>
</protein>
<feature type="domain" description="HTH marR-type" evidence="1">
    <location>
        <begin position="14"/>
        <end position="151"/>
    </location>
</feature>
<dbReference type="AlphaFoldDB" id="A0A854NJY8"/>
<dbReference type="Proteomes" id="UP000197692">
    <property type="component" value="Unassembled WGS sequence"/>
</dbReference>